<dbReference type="Gene3D" id="1.10.510.10">
    <property type="entry name" value="Transferase(Phosphotransferase) domain 1"/>
    <property type="match status" value="1"/>
</dbReference>
<dbReference type="GO" id="GO:0005886">
    <property type="term" value="C:plasma membrane"/>
    <property type="evidence" value="ECO:0007669"/>
    <property type="project" value="TreeGrafter"/>
</dbReference>
<dbReference type="Proteomes" id="UP000594261">
    <property type="component" value="Chromosome 5"/>
</dbReference>
<reference evidence="2" key="2">
    <citation type="submission" date="2021-01" db="UniProtKB">
        <authorList>
            <consortium name="EnsemblPlants"/>
        </authorList>
    </citation>
    <scope>IDENTIFICATION</scope>
</reference>
<name>A0A7N2LSP5_QUELO</name>
<organism evidence="2 3">
    <name type="scientific">Quercus lobata</name>
    <name type="common">Valley oak</name>
    <dbReference type="NCBI Taxonomy" id="97700"/>
    <lineage>
        <taxon>Eukaryota</taxon>
        <taxon>Viridiplantae</taxon>
        <taxon>Streptophyta</taxon>
        <taxon>Embryophyta</taxon>
        <taxon>Tracheophyta</taxon>
        <taxon>Spermatophyta</taxon>
        <taxon>Magnoliopsida</taxon>
        <taxon>eudicotyledons</taxon>
        <taxon>Gunneridae</taxon>
        <taxon>Pentapetalae</taxon>
        <taxon>rosids</taxon>
        <taxon>fabids</taxon>
        <taxon>Fagales</taxon>
        <taxon>Fagaceae</taxon>
        <taxon>Quercus</taxon>
    </lineage>
</organism>
<dbReference type="Pfam" id="PF00069">
    <property type="entry name" value="Pkinase"/>
    <property type="match status" value="1"/>
</dbReference>
<accession>A0A7N2LSP5</accession>
<dbReference type="InterPro" id="IPR000719">
    <property type="entry name" value="Prot_kinase_dom"/>
</dbReference>
<dbReference type="Gene3D" id="3.30.200.20">
    <property type="entry name" value="Phosphorylase Kinase, domain 1"/>
    <property type="match status" value="1"/>
</dbReference>
<protein>
    <recommendedName>
        <fullName evidence="1">Protein kinase domain-containing protein</fullName>
    </recommendedName>
</protein>
<reference evidence="2 3" key="1">
    <citation type="journal article" date="2016" name="G3 (Bethesda)">
        <title>First Draft Assembly and Annotation of the Genome of a California Endemic Oak Quercus lobata Nee (Fagaceae).</title>
        <authorList>
            <person name="Sork V.L."/>
            <person name="Fitz-Gibbon S.T."/>
            <person name="Puiu D."/>
            <person name="Crepeau M."/>
            <person name="Gugger P.F."/>
            <person name="Sherman R."/>
            <person name="Stevens K."/>
            <person name="Langley C.H."/>
            <person name="Pellegrini M."/>
            <person name="Salzberg S.L."/>
        </authorList>
    </citation>
    <scope>NUCLEOTIDE SEQUENCE [LARGE SCALE GENOMIC DNA]</scope>
    <source>
        <strain evidence="2 3">cv. SW786</strain>
    </source>
</reference>
<dbReference type="GO" id="GO:0009506">
    <property type="term" value="C:plasmodesma"/>
    <property type="evidence" value="ECO:0007669"/>
    <property type="project" value="TreeGrafter"/>
</dbReference>
<dbReference type="Gramene" id="QL05p061260:mrna">
    <property type="protein sequence ID" value="QL05p061260:mrna"/>
    <property type="gene ID" value="QL05p061260"/>
</dbReference>
<evidence type="ECO:0000313" key="2">
    <source>
        <dbReference type="EnsemblPlants" id="QL05p061260:mrna"/>
    </source>
</evidence>
<dbReference type="PROSITE" id="PS50011">
    <property type="entry name" value="PROTEIN_KINASE_DOM"/>
    <property type="match status" value="1"/>
</dbReference>
<dbReference type="PANTHER" id="PTHR27003">
    <property type="entry name" value="OS07G0166700 PROTEIN"/>
    <property type="match status" value="1"/>
</dbReference>
<sequence>MKSRILTTYPVAFPADSTGEVVDRRPDLEMPNISQAVHKLQHVSWVPLGFCSQKPCFSTLLSLLSGSGVQFIRKEDMMQIGRLYQRPLHVAKAAEPYFLAFTTIPNDFEYGLMGQVSTLKSLTLRVDEGQWTRASIKGRVLDRTKALQSPRTQASGETNYLDVMKTRFWTEPRHCMVHRTQASGETNYLDVMKTRFWTEPRHCIVLGLKPVGKPTTRMWKTRFWTEPRHCIVLGLKPVGKPTTWMWKTRFWTEPRHCIVLGLSLWENQLPGCGKLGKYKRVERKPWGQLRREVGYCAKLLSKETIPRHFCMPITQAAKEPDLRLTPSTEKAQGAGSWEAPARICRLQGDLIRDRWDKQPQSTPLLHHFKLVGMKGISESISKLLRKSWNRRSDKSYSVLPCRRFSLPEIKTATNNLDSNLLKGEGAYGYGKVYKGFIDNRTIGIAKRTVNIKSWSGLDGLMKEVVLLCQLRHPNVARLIGYCVEDDDKGFLVFEFIVNGNLGDHLCGTNRHEPLLWKQGLQSCIGVARALHYLHSRVKHSIIHHNVKISNILLDEKLEAKLIDFRDCKMGPPSLSKDLLWIESEEVVGTLGYLDPNCLLNKVLTDKSDVYSFGVVLLQVLCGRKAAERESERDQINRALWPQICIQEGTFSQIIDPPTMGEVEVILEKALELQESADAARKDVDPGSDQYNYPVLEYTFSASLLEPKESISDWNSTTSAELSLEAWTSSSKTQTAND</sequence>
<dbReference type="InterPro" id="IPR045272">
    <property type="entry name" value="ANXUR1/2-like"/>
</dbReference>
<feature type="domain" description="Protein kinase" evidence="1">
    <location>
        <begin position="418"/>
        <end position="695"/>
    </location>
</feature>
<proteinExistence type="predicted"/>
<dbReference type="PANTHER" id="PTHR27003:SF451">
    <property type="entry name" value="PROTEIN KINASE DOMAIN-CONTAINING PROTEIN"/>
    <property type="match status" value="1"/>
</dbReference>
<keyword evidence="3" id="KW-1185">Reference proteome</keyword>
<dbReference type="InterPro" id="IPR011009">
    <property type="entry name" value="Kinase-like_dom_sf"/>
</dbReference>
<dbReference type="InParanoid" id="A0A7N2LSP5"/>
<dbReference type="GO" id="GO:0004714">
    <property type="term" value="F:transmembrane receptor protein tyrosine kinase activity"/>
    <property type="evidence" value="ECO:0007669"/>
    <property type="project" value="InterPro"/>
</dbReference>
<dbReference type="EnsemblPlants" id="QL05p061260:mrna">
    <property type="protein sequence ID" value="QL05p061260:mrna"/>
    <property type="gene ID" value="QL05p061260"/>
</dbReference>
<evidence type="ECO:0000313" key="3">
    <source>
        <dbReference type="Proteomes" id="UP000594261"/>
    </source>
</evidence>
<dbReference type="EMBL" id="LRBV02000005">
    <property type="status" value="NOT_ANNOTATED_CDS"/>
    <property type="molecule type" value="Genomic_DNA"/>
</dbReference>
<dbReference type="SUPFAM" id="SSF56112">
    <property type="entry name" value="Protein kinase-like (PK-like)"/>
    <property type="match status" value="1"/>
</dbReference>
<dbReference type="AlphaFoldDB" id="A0A7N2LSP5"/>
<dbReference type="GO" id="GO:0005524">
    <property type="term" value="F:ATP binding"/>
    <property type="evidence" value="ECO:0007669"/>
    <property type="project" value="InterPro"/>
</dbReference>
<evidence type="ECO:0000259" key="1">
    <source>
        <dbReference type="PROSITE" id="PS50011"/>
    </source>
</evidence>